<dbReference type="Gene3D" id="3.40.630.30">
    <property type="match status" value="1"/>
</dbReference>
<dbReference type="Pfam" id="PF13302">
    <property type="entry name" value="Acetyltransf_3"/>
    <property type="match status" value="1"/>
</dbReference>
<reference evidence="2 3" key="1">
    <citation type="submission" date="2024-06" db="EMBL/GenBank/DDBJ databases">
        <title>The Natural Products Discovery Center: Release of the First 8490 Sequenced Strains for Exploring Actinobacteria Biosynthetic Diversity.</title>
        <authorList>
            <person name="Kalkreuter E."/>
            <person name="Kautsar S.A."/>
            <person name="Yang D."/>
            <person name="Bader C.D."/>
            <person name="Teijaro C.N."/>
            <person name="Fluegel L."/>
            <person name="Davis C.M."/>
            <person name="Simpson J.R."/>
            <person name="Lauterbach L."/>
            <person name="Steele A.D."/>
            <person name="Gui C."/>
            <person name="Meng S."/>
            <person name="Li G."/>
            <person name="Viehrig K."/>
            <person name="Ye F."/>
            <person name="Su P."/>
            <person name="Kiefer A.F."/>
            <person name="Nichols A."/>
            <person name="Cepeda A.J."/>
            <person name="Yan W."/>
            <person name="Fan B."/>
            <person name="Jiang Y."/>
            <person name="Adhikari A."/>
            <person name="Zheng C.-J."/>
            <person name="Schuster L."/>
            <person name="Cowan T.M."/>
            <person name="Smanski M.J."/>
            <person name="Chevrette M.G."/>
            <person name="De Carvalho L.P.S."/>
            <person name="Shen B."/>
        </authorList>
    </citation>
    <scope>NUCLEOTIDE SEQUENCE [LARGE SCALE GENOMIC DNA]</scope>
    <source>
        <strain evidence="2 3">NPDC052347</strain>
    </source>
</reference>
<protein>
    <submittedName>
        <fullName evidence="2">GNAT family protein</fullName>
        <ecNumber evidence="2">2.-.-.-</ecNumber>
    </submittedName>
</protein>
<keyword evidence="3" id="KW-1185">Reference proteome</keyword>
<dbReference type="SUPFAM" id="SSF55729">
    <property type="entry name" value="Acyl-CoA N-acyltransferases (Nat)"/>
    <property type="match status" value="1"/>
</dbReference>
<dbReference type="PANTHER" id="PTHR43610">
    <property type="entry name" value="BLL6696 PROTEIN"/>
    <property type="match status" value="1"/>
</dbReference>
<proteinExistence type="predicted"/>
<comment type="caution">
    <text evidence="2">The sequence shown here is derived from an EMBL/GenBank/DDBJ whole genome shotgun (WGS) entry which is preliminary data.</text>
</comment>
<dbReference type="GO" id="GO:0016740">
    <property type="term" value="F:transferase activity"/>
    <property type="evidence" value="ECO:0007669"/>
    <property type="project" value="UniProtKB-KW"/>
</dbReference>
<dbReference type="PANTHER" id="PTHR43610:SF1">
    <property type="entry name" value="N-ACETYLTRANSFERASE DOMAIN-CONTAINING PROTEIN"/>
    <property type="match status" value="1"/>
</dbReference>
<dbReference type="InterPro" id="IPR016181">
    <property type="entry name" value="Acyl_CoA_acyltransferase"/>
</dbReference>
<evidence type="ECO:0000313" key="2">
    <source>
        <dbReference type="EMBL" id="MEV5507919.1"/>
    </source>
</evidence>
<dbReference type="InterPro" id="IPR000182">
    <property type="entry name" value="GNAT_dom"/>
</dbReference>
<dbReference type="EC" id="2.-.-.-" evidence="2"/>
<sequence>MISTTAVPPVRSTTLPGRHVRLEPLAHSHVPDLFQAVAGDEDVWRWVSALMPRTEDELHAVIGARLDNPELVPFAVIQLATGRCVGVTCYANISARDESLEIGGTFYGRAVWRTAVNTEAKLLLMTHAFEDLGMGRVQWCADRRNERSRNAILRLGATYEGTFRRHRRRPDGTWRDTMQFAMLRDEWPAAKERLEARLSRG</sequence>
<keyword evidence="2" id="KW-0808">Transferase</keyword>
<feature type="domain" description="N-acetyltransferase" evidence="1">
    <location>
        <begin position="20"/>
        <end position="157"/>
    </location>
</feature>
<evidence type="ECO:0000313" key="3">
    <source>
        <dbReference type="Proteomes" id="UP001552594"/>
    </source>
</evidence>
<accession>A0ABV3JYI9</accession>
<dbReference type="Proteomes" id="UP001552594">
    <property type="component" value="Unassembled WGS sequence"/>
</dbReference>
<organism evidence="2 3">
    <name type="scientific">Streptomyces orinoci</name>
    <name type="common">Streptoverticillium orinoci</name>
    <dbReference type="NCBI Taxonomy" id="67339"/>
    <lineage>
        <taxon>Bacteria</taxon>
        <taxon>Bacillati</taxon>
        <taxon>Actinomycetota</taxon>
        <taxon>Actinomycetes</taxon>
        <taxon>Kitasatosporales</taxon>
        <taxon>Streptomycetaceae</taxon>
        <taxon>Streptomyces</taxon>
    </lineage>
</organism>
<gene>
    <name evidence="2" type="ORF">AB0L16_15790</name>
</gene>
<name>A0ABV3JYI9_STRON</name>
<evidence type="ECO:0000259" key="1">
    <source>
        <dbReference type="Pfam" id="PF13302"/>
    </source>
</evidence>
<dbReference type="EMBL" id="JBFAUK010000010">
    <property type="protein sequence ID" value="MEV5507919.1"/>
    <property type="molecule type" value="Genomic_DNA"/>
</dbReference>
<dbReference type="RefSeq" id="WP_109281556.1">
    <property type="nucleotide sequence ID" value="NZ_JBFAUK010000010.1"/>
</dbReference>